<dbReference type="SUPFAM" id="SSF47413">
    <property type="entry name" value="lambda repressor-like DNA-binding domains"/>
    <property type="match status" value="1"/>
</dbReference>
<gene>
    <name evidence="2" type="ORF">EC835_1109</name>
</gene>
<dbReference type="AlphaFoldDB" id="A0A4R3NKZ5"/>
<protein>
    <submittedName>
        <fullName evidence="2">Helix-turn-helix protein</fullName>
    </submittedName>
</protein>
<sequence length="94" mass="10744">MYMSEKQNIYALLGNHLRKARVRKGLSGQELAAIIQLSQQQVSRYELGVNKLSLDKLIEIAILLEIDIHEITTMIARQFEKERINSSELALASF</sequence>
<dbReference type="Gene3D" id="1.10.260.40">
    <property type="entry name" value="lambda repressor-like DNA-binding domains"/>
    <property type="match status" value="1"/>
</dbReference>
<dbReference type="InterPro" id="IPR001387">
    <property type="entry name" value="Cro/C1-type_HTH"/>
</dbReference>
<proteinExistence type="predicted"/>
<dbReference type="Proteomes" id="UP000295055">
    <property type="component" value="Unassembled WGS sequence"/>
</dbReference>
<dbReference type="Pfam" id="PF01381">
    <property type="entry name" value="HTH_3"/>
    <property type="match status" value="1"/>
</dbReference>
<feature type="domain" description="HTH cro/C1-type" evidence="1">
    <location>
        <begin position="17"/>
        <end position="71"/>
    </location>
</feature>
<name>A0A4R3NKZ5_9GAMM</name>
<reference evidence="2 3" key="1">
    <citation type="submission" date="2019-03" db="EMBL/GenBank/DDBJ databases">
        <title>Genomic analyses of the natural microbiome of Caenorhabditis elegans.</title>
        <authorList>
            <person name="Samuel B."/>
        </authorList>
    </citation>
    <scope>NUCLEOTIDE SEQUENCE [LARGE SCALE GENOMIC DNA]</scope>
    <source>
        <strain evidence="2 3">JUb102</strain>
    </source>
</reference>
<dbReference type="GO" id="GO:0003677">
    <property type="term" value="F:DNA binding"/>
    <property type="evidence" value="ECO:0007669"/>
    <property type="project" value="InterPro"/>
</dbReference>
<dbReference type="CDD" id="cd00093">
    <property type="entry name" value="HTH_XRE"/>
    <property type="match status" value="1"/>
</dbReference>
<dbReference type="InterPro" id="IPR010982">
    <property type="entry name" value="Lambda_DNA-bd_dom_sf"/>
</dbReference>
<evidence type="ECO:0000313" key="2">
    <source>
        <dbReference type="EMBL" id="TCT30138.1"/>
    </source>
</evidence>
<accession>A0A4R3NKZ5</accession>
<evidence type="ECO:0000313" key="3">
    <source>
        <dbReference type="Proteomes" id="UP000295055"/>
    </source>
</evidence>
<dbReference type="PROSITE" id="PS50943">
    <property type="entry name" value="HTH_CROC1"/>
    <property type="match status" value="1"/>
</dbReference>
<organism evidence="2 3">
    <name type="scientific">Providencia alcalifaciens</name>
    <dbReference type="NCBI Taxonomy" id="126385"/>
    <lineage>
        <taxon>Bacteria</taxon>
        <taxon>Pseudomonadati</taxon>
        <taxon>Pseudomonadota</taxon>
        <taxon>Gammaproteobacteria</taxon>
        <taxon>Enterobacterales</taxon>
        <taxon>Morganellaceae</taxon>
        <taxon>Providencia</taxon>
    </lineage>
</organism>
<dbReference type="SMART" id="SM00530">
    <property type="entry name" value="HTH_XRE"/>
    <property type="match status" value="1"/>
</dbReference>
<dbReference type="EMBL" id="SMAS01000010">
    <property type="protein sequence ID" value="TCT30138.1"/>
    <property type="molecule type" value="Genomic_DNA"/>
</dbReference>
<comment type="caution">
    <text evidence="2">The sequence shown here is derived from an EMBL/GenBank/DDBJ whole genome shotgun (WGS) entry which is preliminary data.</text>
</comment>
<evidence type="ECO:0000259" key="1">
    <source>
        <dbReference type="PROSITE" id="PS50943"/>
    </source>
</evidence>